<organism evidence="4 5">
    <name type="scientific">Selenomonas ruminantium</name>
    <dbReference type="NCBI Taxonomy" id="971"/>
    <lineage>
        <taxon>Bacteria</taxon>
        <taxon>Bacillati</taxon>
        <taxon>Bacillota</taxon>
        <taxon>Negativicutes</taxon>
        <taxon>Selenomonadales</taxon>
        <taxon>Selenomonadaceae</taxon>
        <taxon>Selenomonas</taxon>
    </lineage>
</organism>
<dbReference type="Proteomes" id="UP000182412">
    <property type="component" value="Unassembled WGS sequence"/>
</dbReference>
<gene>
    <name evidence="4" type="ORF">SAMN05216366_101184</name>
</gene>
<keyword evidence="2" id="KW-1133">Transmembrane helix</keyword>
<feature type="transmembrane region" description="Helical" evidence="2">
    <location>
        <begin position="21"/>
        <end position="39"/>
    </location>
</feature>
<dbReference type="InterPro" id="IPR050330">
    <property type="entry name" value="Bact_OuterMem_StrucFunc"/>
</dbReference>
<dbReference type="SUPFAM" id="SSF103088">
    <property type="entry name" value="OmpA-like"/>
    <property type="match status" value="1"/>
</dbReference>
<keyword evidence="2" id="KW-0812">Transmembrane</keyword>
<evidence type="ECO:0000313" key="4">
    <source>
        <dbReference type="EMBL" id="SDO80201.1"/>
    </source>
</evidence>
<evidence type="ECO:0000256" key="1">
    <source>
        <dbReference type="PROSITE-ProRule" id="PRU00473"/>
    </source>
</evidence>
<dbReference type="InterPro" id="IPR036737">
    <property type="entry name" value="OmpA-like_sf"/>
</dbReference>
<dbReference type="PANTHER" id="PTHR30329:SF21">
    <property type="entry name" value="LIPOPROTEIN YIAD-RELATED"/>
    <property type="match status" value="1"/>
</dbReference>
<dbReference type="AlphaFoldDB" id="A0A1H0MIL6"/>
<dbReference type="PANTHER" id="PTHR30329">
    <property type="entry name" value="STATOR ELEMENT OF FLAGELLAR MOTOR COMPLEX"/>
    <property type="match status" value="1"/>
</dbReference>
<evidence type="ECO:0000313" key="5">
    <source>
        <dbReference type="Proteomes" id="UP000182412"/>
    </source>
</evidence>
<name>A0A1H0MIL6_SELRU</name>
<feature type="domain" description="OmpA-like" evidence="3">
    <location>
        <begin position="84"/>
        <end position="224"/>
    </location>
</feature>
<evidence type="ECO:0000256" key="2">
    <source>
        <dbReference type="SAM" id="Phobius"/>
    </source>
</evidence>
<accession>A0A1H0MIL6</accession>
<sequence length="236" mass="27340">MSMLKHKVKNNGGDHWMSISDLMSGLMMVFMLIAIAYMMQVQNEQQKQAQIIQDYAVIKHDIYLALYDEFESDLPKWNAEIDEKTLAITFKEPDVLFGVGSSALTPQFQATLNDFLPRYLSILHQERFRDSIEEIRIEGHTDPFWKGAQTRKEEYLKNMDLSQQRTRAVLLYTLDRAAPPDKLEWMISKITANGLSSSQPIIKPDGKVDAERSRRVEFRVRTNADEKLNNLQEGLR</sequence>
<dbReference type="CDD" id="cd07185">
    <property type="entry name" value="OmpA_C-like"/>
    <property type="match status" value="1"/>
</dbReference>
<dbReference type="Gene3D" id="3.30.1330.60">
    <property type="entry name" value="OmpA-like domain"/>
    <property type="match status" value="1"/>
</dbReference>
<proteinExistence type="predicted"/>
<protein>
    <submittedName>
        <fullName evidence="4">Outer membrane protein OmpA</fullName>
    </submittedName>
</protein>
<dbReference type="GO" id="GO:0016020">
    <property type="term" value="C:membrane"/>
    <property type="evidence" value="ECO:0007669"/>
    <property type="project" value="UniProtKB-UniRule"/>
</dbReference>
<keyword evidence="1 2" id="KW-0472">Membrane</keyword>
<reference evidence="4 5" key="1">
    <citation type="submission" date="2016-10" db="EMBL/GenBank/DDBJ databases">
        <authorList>
            <person name="de Groot N.N."/>
        </authorList>
    </citation>
    <scope>NUCLEOTIDE SEQUENCE [LARGE SCALE GENOMIC DNA]</scope>
    <source>
        <strain evidence="4 5">S137</strain>
    </source>
</reference>
<dbReference type="PROSITE" id="PS51123">
    <property type="entry name" value="OMPA_2"/>
    <property type="match status" value="1"/>
</dbReference>
<dbReference type="Pfam" id="PF00691">
    <property type="entry name" value="OmpA"/>
    <property type="match status" value="1"/>
</dbReference>
<dbReference type="EMBL" id="FNJQ01000001">
    <property type="protein sequence ID" value="SDO80201.1"/>
    <property type="molecule type" value="Genomic_DNA"/>
</dbReference>
<evidence type="ECO:0000259" key="3">
    <source>
        <dbReference type="PROSITE" id="PS51123"/>
    </source>
</evidence>
<dbReference type="InterPro" id="IPR006665">
    <property type="entry name" value="OmpA-like"/>
</dbReference>